<evidence type="ECO:0000256" key="1">
    <source>
        <dbReference type="SAM" id="MobiDB-lite"/>
    </source>
</evidence>
<name>A0A4S8IL86_MUSBA</name>
<organism evidence="2 3">
    <name type="scientific">Musa balbisiana</name>
    <name type="common">Banana</name>
    <dbReference type="NCBI Taxonomy" id="52838"/>
    <lineage>
        <taxon>Eukaryota</taxon>
        <taxon>Viridiplantae</taxon>
        <taxon>Streptophyta</taxon>
        <taxon>Embryophyta</taxon>
        <taxon>Tracheophyta</taxon>
        <taxon>Spermatophyta</taxon>
        <taxon>Magnoliopsida</taxon>
        <taxon>Liliopsida</taxon>
        <taxon>Zingiberales</taxon>
        <taxon>Musaceae</taxon>
        <taxon>Musa</taxon>
    </lineage>
</organism>
<dbReference type="AlphaFoldDB" id="A0A4S8IL86"/>
<reference evidence="2 3" key="1">
    <citation type="journal article" date="2019" name="Nat. Plants">
        <title>Genome sequencing of Musa balbisiana reveals subgenome evolution and function divergence in polyploid bananas.</title>
        <authorList>
            <person name="Yao X."/>
        </authorList>
    </citation>
    <scope>NUCLEOTIDE SEQUENCE [LARGE SCALE GENOMIC DNA]</scope>
    <source>
        <strain evidence="3">cv. DH-PKW</strain>
        <tissue evidence="2">Leaves</tissue>
    </source>
</reference>
<accession>A0A4S8IL86</accession>
<feature type="compositionally biased region" description="Polar residues" evidence="1">
    <location>
        <begin position="140"/>
        <end position="151"/>
    </location>
</feature>
<keyword evidence="3" id="KW-1185">Reference proteome</keyword>
<gene>
    <name evidence="2" type="ORF">C4D60_Mb06t04280</name>
</gene>
<evidence type="ECO:0000313" key="3">
    <source>
        <dbReference type="Proteomes" id="UP000317650"/>
    </source>
</evidence>
<sequence>MRDVTRNRILGPQPSLLFCRVLPASPSINSRGWLGDETLHSLESRDKGLGSPPPPISFLSLRLRSPLFSTASTRSLPLAPFPFLRCLPKPIPPPCPSQPSPISIAVASSRASTSAIGRFATEARSCNASRSGQRGAARSYNGNEATNFSWQ</sequence>
<dbReference type="Proteomes" id="UP000317650">
    <property type="component" value="Chromosome 6"/>
</dbReference>
<protein>
    <submittedName>
        <fullName evidence="2">Uncharacterized protein</fullName>
    </submittedName>
</protein>
<dbReference type="EMBL" id="PYDT01000009">
    <property type="protein sequence ID" value="THU48939.1"/>
    <property type="molecule type" value="Genomic_DNA"/>
</dbReference>
<feature type="region of interest" description="Disordered" evidence="1">
    <location>
        <begin position="123"/>
        <end position="151"/>
    </location>
</feature>
<proteinExistence type="predicted"/>
<comment type="caution">
    <text evidence="2">The sequence shown here is derived from an EMBL/GenBank/DDBJ whole genome shotgun (WGS) entry which is preliminary data.</text>
</comment>
<evidence type="ECO:0000313" key="2">
    <source>
        <dbReference type="EMBL" id="THU48939.1"/>
    </source>
</evidence>